<dbReference type="PANTHER" id="PTHR43289">
    <property type="entry name" value="MITOGEN-ACTIVATED PROTEIN KINASE KINASE KINASE 20-RELATED"/>
    <property type="match status" value="1"/>
</dbReference>
<evidence type="ECO:0000313" key="10">
    <source>
        <dbReference type="EMBL" id="SDZ66466.1"/>
    </source>
</evidence>
<keyword evidence="4" id="KW-0547">Nucleotide-binding</keyword>
<gene>
    <name evidence="10" type="ORF">SAMN05421684_8198</name>
</gene>
<proteinExistence type="predicted"/>
<keyword evidence="8" id="KW-1133">Transmembrane helix</keyword>
<evidence type="ECO:0000256" key="6">
    <source>
        <dbReference type="ARBA" id="ARBA00022840"/>
    </source>
</evidence>
<dbReference type="GO" id="GO:0004674">
    <property type="term" value="F:protein serine/threonine kinase activity"/>
    <property type="evidence" value="ECO:0007669"/>
    <property type="project" value="UniProtKB-KW"/>
</dbReference>
<dbReference type="GO" id="GO:0005524">
    <property type="term" value="F:ATP binding"/>
    <property type="evidence" value="ECO:0007669"/>
    <property type="project" value="UniProtKB-KW"/>
</dbReference>
<organism evidence="10 11">
    <name type="scientific">Asanoa ishikariensis</name>
    <dbReference type="NCBI Taxonomy" id="137265"/>
    <lineage>
        <taxon>Bacteria</taxon>
        <taxon>Bacillati</taxon>
        <taxon>Actinomycetota</taxon>
        <taxon>Actinomycetes</taxon>
        <taxon>Micromonosporales</taxon>
        <taxon>Micromonosporaceae</taxon>
        <taxon>Asanoa</taxon>
    </lineage>
</organism>
<name>A0A1H3UW27_9ACTN</name>
<keyword evidence="3" id="KW-0808">Transferase</keyword>
<dbReference type="InterPro" id="IPR000719">
    <property type="entry name" value="Prot_kinase_dom"/>
</dbReference>
<dbReference type="EC" id="2.7.11.1" evidence="1"/>
<feature type="domain" description="Protein kinase" evidence="9">
    <location>
        <begin position="5"/>
        <end position="257"/>
    </location>
</feature>
<dbReference type="AlphaFoldDB" id="A0A1H3UW27"/>
<dbReference type="SMART" id="SM00220">
    <property type="entry name" value="S_TKc"/>
    <property type="match status" value="1"/>
</dbReference>
<evidence type="ECO:0000256" key="4">
    <source>
        <dbReference type="ARBA" id="ARBA00022741"/>
    </source>
</evidence>
<dbReference type="InterPro" id="IPR011009">
    <property type="entry name" value="Kinase-like_dom_sf"/>
</dbReference>
<evidence type="ECO:0000259" key="9">
    <source>
        <dbReference type="PROSITE" id="PS50011"/>
    </source>
</evidence>
<reference evidence="11" key="1">
    <citation type="submission" date="2016-10" db="EMBL/GenBank/DDBJ databases">
        <authorList>
            <person name="Varghese N."/>
            <person name="Submissions S."/>
        </authorList>
    </citation>
    <scope>NUCLEOTIDE SEQUENCE [LARGE SCALE GENOMIC DNA]</scope>
    <source>
        <strain evidence="11">DSM 44718</strain>
    </source>
</reference>
<dbReference type="InterPro" id="IPR008271">
    <property type="entry name" value="Ser/Thr_kinase_AS"/>
</dbReference>
<dbReference type="Gene3D" id="1.10.510.10">
    <property type="entry name" value="Transferase(Phosphotransferase) domain 1"/>
    <property type="match status" value="1"/>
</dbReference>
<sequence length="489" mass="52395">MVPGLTDLSVFARGGYATVYRATQASVGREVAVKVENRTLDTERDQRRFLREARAAGRMSSHPHVVDLFDAGVTESRHPYLIMELCDGSYLERMKSSPLSAAESRDVGVKIADALADAHQLGVLHRDVKPANILYSRFNEPALADFGLAVLAEVRDSSVTLEVLTPAYAAPEMFRHSEPSPAVDVYALCATLYAIMRGKPPRWRDDRDPSLLTLMEMFTEQIPDLPGVPPGYLELLRRGMANDPAARPSAEELRDLLAGLSMDSFGPARPVSGAPASGAPVSGGPSVYTSRSYTPPASPQPGDSGDDHPTVSGNPRRSRRRWWLGGLGMVALLVIGGLTTWYAAGLPDDDPVDPSKPAPTSSVRLDGQALRGCVVPLPAGGKCPGDLECYADDVERVPCGGPHTWEVFAVGQVPTSVTTVDRKSLRAEPAVREVCGRSTFASVTLLMSTQGWTLDVLPPDAAALASGDRTYRCLAGRGPDALKTPTLSR</sequence>
<dbReference type="PROSITE" id="PS00108">
    <property type="entry name" value="PROTEIN_KINASE_ST"/>
    <property type="match status" value="1"/>
</dbReference>
<dbReference type="SUPFAM" id="SSF56112">
    <property type="entry name" value="Protein kinase-like (PK-like)"/>
    <property type="match status" value="1"/>
</dbReference>
<evidence type="ECO:0000313" key="11">
    <source>
        <dbReference type="Proteomes" id="UP000199632"/>
    </source>
</evidence>
<feature type="transmembrane region" description="Helical" evidence="8">
    <location>
        <begin position="322"/>
        <end position="344"/>
    </location>
</feature>
<evidence type="ECO:0000256" key="3">
    <source>
        <dbReference type="ARBA" id="ARBA00022679"/>
    </source>
</evidence>
<evidence type="ECO:0000256" key="8">
    <source>
        <dbReference type="SAM" id="Phobius"/>
    </source>
</evidence>
<dbReference type="CDD" id="cd14014">
    <property type="entry name" value="STKc_PknB_like"/>
    <property type="match status" value="1"/>
</dbReference>
<keyword evidence="5 10" id="KW-0418">Kinase</keyword>
<dbReference type="STRING" id="137265.SAMN05421684_8198"/>
<feature type="compositionally biased region" description="Low complexity" evidence="7">
    <location>
        <begin position="269"/>
        <end position="287"/>
    </location>
</feature>
<evidence type="ECO:0000256" key="1">
    <source>
        <dbReference type="ARBA" id="ARBA00012513"/>
    </source>
</evidence>
<accession>A0A1H3UW27</accession>
<dbReference type="EMBL" id="FNQB01000006">
    <property type="protein sequence ID" value="SDZ66466.1"/>
    <property type="molecule type" value="Genomic_DNA"/>
</dbReference>
<dbReference type="PANTHER" id="PTHR43289:SF6">
    <property type="entry name" value="SERINE_THREONINE-PROTEIN KINASE NEKL-3"/>
    <property type="match status" value="1"/>
</dbReference>
<dbReference type="Proteomes" id="UP000199632">
    <property type="component" value="Unassembled WGS sequence"/>
</dbReference>
<keyword evidence="8" id="KW-0472">Membrane</keyword>
<dbReference type="Pfam" id="PF00069">
    <property type="entry name" value="Pkinase"/>
    <property type="match status" value="1"/>
</dbReference>
<evidence type="ECO:0000256" key="7">
    <source>
        <dbReference type="SAM" id="MobiDB-lite"/>
    </source>
</evidence>
<feature type="region of interest" description="Disordered" evidence="7">
    <location>
        <begin position="269"/>
        <end position="318"/>
    </location>
</feature>
<evidence type="ECO:0000256" key="2">
    <source>
        <dbReference type="ARBA" id="ARBA00022527"/>
    </source>
</evidence>
<evidence type="ECO:0000256" key="5">
    <source>
        <dbReference type="ARBA" id="ARBA00022777"/>
    </source>
</evidence>
<protein>
    <recommendedName>
        <fullName evidence="1">non-specific serine/threonine protein kinase</fullName>
        <ecNumber evidence="1">2.7.11.1</ecNumber>
    </recommendedName>
</protein>
<keyword evidence="11" id="KW-1185">Reference proteome</keyword>
<keyword evidence="6" id="KW-0067">ATP-binding</keyword>
<dbReference type="PROSITE" id="PS50011">
    <property type="entry name" value="PROTEIN_KINASE_DOM"/>
    <property type="match status" value="1"/>
</dbReference>
<keyword evidence="2 10" id="KW-0723">Serine/threonine-protein kinase</keyword>
<dbReference type="Gene3D" id="3.30.200.20">
    <property type="entry name" value="Phosphorylase Kinase, domain 1"/>
    <property type="match status" value="1"/>
</dbReference>
<keyword evidence="8" id="KW-0812">Transmembrane</keyword>